<dbReference type="Pfam" id="PF00076">
    <property type="entry name" value="RRM_1"/>
    <property type="match status" value="1"/>
</dbReference>
<dbReference type="Gene3D" id="3.30.70.330">
    <property type="match status" value="1"/>
</dbReference>
<organism evidence="3 4">
    <name type="scientific">Anaeramoeba flamelloides</name>
    <dbReference type="NCBI Taxonomy" id="1746091"/>
    <lineage>
        <taxon>Eukaryota</taxon>
        <taxon>Metamonada</taxon>
        <taxon>Anaeramoebidae</taxon>
        <taxon>Anaeramoeba</taxon>
    </lineage>
</organism>
<gene>
    <name evidence="3" type="ORF">M0813_25140</name>
</gene>
<keyword evidence="4" id="KW-1185">Reference proteome</keyword>
<comment type="caution">
    <text evidence="3">The sequence shown here is derived from an EMBL/GenBank/DDBJ whole genome shotgun (WGS) entry which is preliminary data.</text>
</comment>
<dbReference type="SMART" id="SM00360">
    <property type="entry name" value="RRM"/>
    <property type="match status" value="1"/>
</dbReference>
<name>A0ABQ8Y5J9_9EUKA</name>
<reference evidence="3" key="1">
    <citation type="submission" date="2022-08" db="EMBL/GenBank/DDBJ databases">
        <title>Novel sulfate-reducing endosymbionts in the free-living metamonad Anaeramoeba.</title>
        <authorList>
            <person name="Jerlstrom-Hultqvist J."/>
            <person name="Cepicka I."/>
            <person name="Gallot-Lavallee L."/>
            <person name="Salas-Leiva D."/>
            <person name="Curtis B.A."/>
            <person name="Zahonova K."/>
            <person name="Pipaliya S."/>
            <person name="Dacks J."/>
            <person name="Roger A.J."/>
        </authorList>
    </citation>
    <scope>NUCLEOTIDE SEQUENCE</scope>
    <source>
        <strain evidence="3">Schooner1</strain>
    </source>
</reference>
<evidence type="ECO:0000313" key="4">
    <source>
        <dbReference type="Proteomes" id="UP001150062"/>
    </source>
</evidence>
<evidence type="ECO:0000256" key="1">
    <source>
        <dbReference type="PROSITE-ProRule" id="PRU00176"/>
    </source>
</evidence>
<evidence type="ECO:0000259" key="2">
    <source>
        <dbReference type="PROSITE" id="PS50102"/>
    </source>
</evidence>
<dbReference type="EMBL" id="JAOAOG010000225">
    <property type="protein sequence ID" value="KAJ6239417.1"/>
    <property type="molecule type" value="Genomic_DNA"/>
</dbReference>
<dbReference type="SUPFAM" id="SSF54928">
    <property type="entry name" value="RNA-binding domain, RBD"/>
    <property type="match status" value="1"/>
</dbReference>
<sequence length="79" mass="8744">MSYMQSKKMCTIFITCIDVAISEEQLVQYFSSCGTVAACKLCGDTNHPKRFAFIEYTAPIEADKALSLNGSNLGFYSIQ</sequence>
<dbReference type="InterPro" id="IPR035979">
    <property type="entry name" value="RBD_domain_sf"/>
</dbReference>
<dbReference type="PANTHER" id="PTHR32343">
    <property type="entry name" value="SERINE/ARGININE-RICH SPLICING FACTOR"/>
    <property type="match status" value="1"/>
</dbReference>
<dbReference type="PANTHER" id="PTHR32343:SF22">
    <property type="entry name" value="LD29830P"/>
    <property type="match status" value="1"/>
</dbReference>
<accession>A0ABQ8Y5J9</accession>
<proteinExistence type="predicted"/>
<feature type="domain" description="RRM" evidence="2">
    <location>
        <begin position="10"/>
        <end position="79"/>
    </location>
</feature>
<dbReference type="PROSITE" id="PS50102">
    <property type="entry name" value="RRM"/>
    <property type="match status" value="1"/>
</dbReference>
<dbReference type="InterPro" id="IPR012677">
    <property type="entry name" value="Nucleotide-bd_a/b_plait_sf"/>
</dbReference>
<dbReference type="Proteomes" id="UP001150062">
    <property type="component" value="Unassembled WGS sequence"/>
</dbReference>
<dbReference type="InterPro" id="IPR000504">
    <property type="entry name" value="RRM_dom"/>
</dbReference>
<protein>
    <submittedName>
        <fullName evidence="3">Polyadenylate-binding protein-interacting protein</fullName>
    </submittedName>
</protein>
<keyword evidence="1" id="KW-0694">RNA-binding</keyword>
<evidence type="ECO:0000313" key="3">
    <source>
        <dbReference type="EMBL" id="KAJ6239417.1"/>
    </source>
</evidence>